<feature type="transmembrane region" description="Helical" evidence="2">
    <location>
        <begin position="28"/>
        <end position="50"/>
    </location>
</feature>
<accession>A0ABT7MZP3</accession>
<dbReference type="Proteomes" id="UP001235064">
    <property type="component" value="Unassembled WGS sequence"/>
</dbReference>
<evidence type="ECO:0000313" key="5">
    <source>
        <dbReference type="Proteomes" id="UP001235064"/>
    </source>
</evidence>
<dbReference type="EMBL" id="JASXSZ010000003">
    <property type="protein sequence ID" value="MDL9979926.1"/>
    <property type="molecule type" value="Genomic_DNA"/>
</dbReference>
<evidence type="ECO:0000256" key="1">
    <source>
        <dbReference type="SAM" id="MobiDB-lite"/>
    </source>
</evidence>
<feature type="transmembrane region" description="Helical" evidence="2">
    <location>
        <begin position="56"/>
        <end position="74"/>
    </location>
</feature>
<dbReference type="Pfam" id="PF03703">
    <property type="entry name" value="bPH_2"/>
    <property type="match status" value="1"/>
</dbReference>
<keyword evidence="5" id="KW-1185">Reference proteome</keyword>
<protein>
    <submittedName>
        <fullName evidence="4">PH domain-containing protein</fullName>
    </submittedName>
</protein>
<dbReference type="RefSeq" id="WP_286288864.1">
    <property type="nucleotide sequence ID" value="NZ_JASXSZ010000003.1"/>
</dbReference>
<evidence type="ECO:0000256" key="2">
    <source>
        <dbReference type="SAM" id="Phobius"/>
    </source>
</evidence>
<comment type="caution">
    <text evidence="4">The sequence shown here is derived from an EMBL/GenBank/DDBJ whole genome shotgun (WGS) entry which is preliminary data.</text>
</comment>
<keyword evidence="2" id="KW-0472">Membrane</keyword>
<keyword evidence="2" id="KW-0812">Transmembrane</keyword>
<reference evidence="4 5" key="1">
    <citation type="submission" date="2023-06" db="EMBL/GenBank/DDBJ databases">
        <title>Microbacterium sp. nov., isolated from a waste landfill.</title>
        <authorList>
            <person name="Wen W."/>
        </authorList>
    </citation>
    <scope>NUCLEOTIDE SEQUENCE [LARGE SCALE GENOMIC DNA]</scope>
    <source>
        <strain evidence="4 5">ASV49</strain>
    </source>
</reference>
<dbReference type="PANTHER" id="PTHR37938">
    <property type="entry name" value="BLL0215 PROTEIN"/>
    <property type="match status" value="1"/>
</dbReference>
<feature type="domain" description="YdbS-like PH" evidence="3">
    <location>
        <begin position="77"/>
        <end position="146"/>
    </location>
</feature>
<sequence length="219" mass="24297">MIDVDPRTQKHLISDQGEIVIDEVRKHWAALVSACLELVAGLLVACLALAMPKLWWLPVLAGAALVLHAGWRILDRRRDTFVITNMRVFRIHGILAEHIATMPLSRILDISVDKPFIGRIFGYGHFVFESAAQDQGLRDIRYVGRPDERGLTIQRVIAQAGLRGMAGRFAGHGTGTPMVPAATPELAYDTTPFDPITPFESVKPYDPDNTSTDPIRLPR</sequence>
<name>A0ABT7MZP3_9MICO</name>
<dbReference type="InterPro" id="IPR005182">
    <property type="entry name" value="YdbS-like_PH"/>
</dbReference>
<feature type="region of interest" description="Disordered" evidence="1">
    <location>
        <begin position="198"/>
        <end position="219"/>
    </location>
</feature>
<organism evidence="4 5">
    <name type="scientific">Microbacterium candidum</name>
    <dbReference type="NCBI Taxonomy" id="3041922"/>
    <lineage>
        <taxon>Bacteria</taxon>
        <taxon>Bacillati</taxon>
        <taxon>Actinomycetota</taxon>
        <taxon>Actinomycetes</taxon>
        <taxon>Micrococcales</taxon>
        <taxon>Microbacteriaceae</taxon>
        <taxon>Microbacterium</taxon>
    </lineage>
</organism>
<evidence type="ECO:0000259" key="3">
    <source>
        <dbReference type="Pfam" id="PF03703"/>
    </source>
</evidence>
<dbReference type="PANTHER" id="PTHR37938:SF1">
    <property type="entry name" value="BLL0215 PROTEIN"/>
    <property type="match status" value="1"/>
</dbReference>
<evidence type="ECO:0000313" key="4">
    <source>
        <dbReference type="EMBL" id="MDL9979926.1"/>
    </source>
</evidence>
<proteinExistence type="predicted"/>
<gene>
    <name evidence="4" type="ORF">QSV35_11345</name>
</gene>
<keyword evidence="2" id="KW-1133">Transmembrane helix</keyword>